<protein>
    <submittedName>
        <fullName evidence="3">Alpha/beta hydrolase</fullName>
    </submittedName>
</protein>
<feature type="domain" description="AB hydrolase-1" evidence="2">
    <location>
        <begin position="32"/>
        <end position="271"/>
    </location>
</feature>
<dbReference type="InterPro" id="IPR029058">
    <property type="entry name" value="AB_hydrolase_fold"/>
</dbReference>
<keyword evidence="4" id="KW-1185">Reference proteome</keyword>
<accession>A0A502E959</accession>
<proteinExistence type="predicted"/>
<keyword evidence="1 3" id="KW-0378">Hydrolase</keyword>
<dbReference type="AlphaFoldDB" id="A0A502E959"/>
<dbReference type="PRINTS" id="PR00111">
    <property type="entry name" value="ABHYDROLASE"/>
</dbReference>
<dbReference type="EMBL" id="RCZH01000020">
    <property type="protein sequence ID" value="TPG33937.1"/>
    <property type="molecule type" value="Genomic_DNA"/>
</dbReference>
<dbReference type="Gene3D" id="3.40.50.1820">
    <property type="entry name" value="alpha/beta hydrolase"/>
    <property type="match status" value="1"/>
</dbReference>
<dbReference type="InterPro" id="IPR000073">
    <property type="entry name" value="AB_hydrolase_1"/>
</dbReference>
<organism evidence="3 4">
    <name type="scientific">Flavobacterium pectinovorum</name>
    <dbReference type="NCBI Taxonomy" id="29533"/>
    <lineage>
        <taxon>Bacteria</taxon>
        <taxon>Pseudomonadati</taxon>
        <taxon>Bacteroidota</taxon>
        <taxon>Flavobacteriia</taxon>
        <taxon>Flavobacteriales</taxon>
        <taxon>Flavobacteriaceae</taxon>
        <taxon>Flavobacterium</taxon>
    </lineage>
</organism>
<evidence type="ECO:0000313" key="3">
    <source>
        <dbReference type="EMBL" id="TPG33937.1"/>
    </source>
</evidence>
<dbReference type="InterPro" id="IPR000639">
    <property type="entry name" value="Epox_hydrolase-like"/>
</dbReference>
<reference evidence="3 4" key="1">
    <citation type="journal article" date="2019" name="Environ. Microbiol.">
        <title>Species interactions and distinct microbial communities in high Arctic permafrost affected cryosols are associated with the CH4 and CO2 gas fluxes.</title>
        <authorList>
            <person name="Altshuler I."/>
            <person name="Hamel J."/>
            <person name="Turney S."/>
            <person name="Magnuson E."/>
            <person name="Levesque R."/>
            <person name="Greer C."/>
            <person name="Whyte L.G."/>
        </authorList>
    </citation>
    <scope>NUCLEOTIDE SEQUENCE [LARGE SCALE GENOMIC DNA]</scope>
    <source>
        <strain evidence="3 4">42</strain>
    </source>
</reference>
<dbReference type="RefSeq" id="WP_140511390.1">
    <property type="nucleotide sequence ID" value="NZ_RCZH01000020.1"/>
</dbReference>
<evidence type="ECO:0000256" key="1">
    <source>
        <dbReference type="ARBA" id="ARBA00022801"/>
    </source>
</evidence>
<evidence type="ECO:0000259" key="2">
    <source>
        <dbReference type="Pfam" id="PF00561"/>
    </source>
</evidence>
<evidence type="ECO:0000313" key="4">
    <source>
        <dbReference type="Proteomes" id="UP000319700"/>
    </source>
</evidence>
<sequence>MDSEFNSFVQQQIQIKDTSIHLVEAGNKSKQTILFLHGYPENWEAFKDLMNILKNDYHVLAIDLPGIGKSEKINSSDKFSIAVFVKDLIEKLNLSNIILAGHDCGGMITYSFIRHFANKVSKAIIMNTAIPGVEPWEEVKRNPHIWHFAFYAVPNLPENLIEGKQRLLFDYFFDTLPFIKNVFDANKRERYVAAYADPLSLKTSFDWYRSFPEDEKENSTYKEVSVPVLYLKGDKDFGDIEDYVKGFRKNGLKNIQGKIIANSGHFASEEQPEEVAITIDNFISN</sequence>
<dbReference type="PRINTS" id="PR00412">
    <property type="entry name" value="EPOXHYDRLASE"/>
</dbReference>
<dbReference type="SUPFAM" id="SSF53474">
    <property type="entry name" value="alpha/beta-Hydrolases"/>
    <property type="match status" value="1"/>
</dbReference>
<dbReference type="OrthoDB" id="9799612at2"/>
<dbReference type="Proteomes" id="UP000319700">
    <property type="component" value="Unassembled WGS sequence"/>
</dbReference>
<dbReference type="GO" id="GO:0016787">
    <property type="term" value="F:hydrolase activity"/>
    <property type="evidence" value="ECO:0007669"/>
    <property type="project" value="UniProtKB-KW"/>
</dbReference>
<dbReference type="PANTHER" id="PTHR43329">
    <property type="entry name" value="EPOXIDE HYDROLASE"/>
    <property type="match status" value="1"/>
</dbReference>
<comment type="caution">
    <text evidence="3">The sequence shown here is derived from an EMBL/GenBank/DDBJ whole genome shotgun (WGS) entry which is preliminary data.</text>
</comment>
<name>A0A502E959_9FLAO</name>
<gene>
    <name evidence="3" type="ORF">EAH81_23610</name>
</gene>
<dbReference type="Pfam" id="PF00561">
    <property type="entry name" value="Abhydrolase_1"/>
    <property type="match status" value="1"/>
</dbReference>